<sequence>MISIPNIIIISPRKHNIVLILLVRQFRQMINHQGIEHQNYHHFFRHHRIIAILVLIILINIIILMFQLITSQCRQLTLSRIQKKELTMLLPITTTPTMKANEFSTSTSYSKHLMIKLEY</sequence>
<dbReference type="EMBL" id="KP714106">
    <property type="protein sequence ID" value="AKH40398.1"/>
    <property type="molecule type" value="Genomic_DNA"/>
</dbReference>
<evidence type="ECO:0000256" key="1">
    <source>
        <dbReference type="SAM" id="Phobius"/>
    </source>
</evidence>
<reference evidence="2" key="1">
    <citation type="journal article" date="2015" name="PLoS Biol.">
        <title>The Discovery, Distribution, and Evolution of Viruses Associated with Drosophila melanogaster.</title>
        <authorList>
            <person name="Webster C.L."/>
            <person name="Waldron F.M."/>
            <person name="Robertson S."/>
            <person name="Crowson D."/>
            <person name="Ferrari G."/>
            <person name="Quintana J.F."/>
            <person name="Brouqui J.M."/>
            <person name="Bayne E.H."/>
            <person name="Longdon B."/>
            <person name="Buck A.H."/>
            <person name="Lazzaro B.P."/>
            <person name="Akorli J."/>
            <person name="Haddrill P.R."/>
            <person name="Obbard D.J."/>
        </authorList>
    </citation>
    <scope>NUCLEOTIDE SEQUENCE</scope>
</reference>
<evidence type="ECO:0000313" key="2">
    <source>
        <dbReference type="EMBL" id="AKH40398.1"/>
    </source>
</evidence>
<protein>
    <submittedName>
        <fullName evidence="2">ORF12</fullName>
    </submittedName>
</protein>
<organism evidence="2">
    <name type="scientific">Kallithea virus</name>
    <dbReference type="NCBI Taxonomy" id="1654582"/>
    <lineage>
        <taxon>Viruses</taxon>
        <taxon>Viruses incertae sedis</taxon>
        <taxon>Naldaviricetes</taxon>
        <taxon>Lefavirales</taxon>
        <taxon>Nudiviridae</taxon>
        <taxon>Alphanudivirus</taxon>
        <taxon>Alphanudivirus dromelanogasteris</taxon>
    </lineage>
</organism>
<name>A0A0F7KMT1_9VIRU</name>
<keyword evidence="1" id="KW-0472">Membrane</keyword>
<proteinExistence type="predicted"/>
<keyword evidence="1" id="KW-1133">Transmembrane helix</keyword>
<keyword evidence="1" id="KW-0812">Transmembrane</keyword>
<feature type="transmembrane region" description="Helical" evidence="1">
    <location>
        <begin position="49"/>
        <end position="69"/>
    </location>
</feature>
<accession>A0A0F7KMT1</accession>